<protein>
    <recommendedName>
        <fullName evidence="3">Glycosyl transferase family 1 domain-containing protein</fullName>
    </recommendedName>
</protein>
<evidence type="ECO:0000313" key="5">
    <source>
        <dbReference type="Proteomes" id="UP000094501"/>
    </source>
</evidence>
<dbReference type="PANTHER" id="PTHR12526">
    <property type="entry name" value="GLYCOSYLTRANSFERASE"/>
    <property type="match status" value="1"/>
</dbReference>
<evidence type="ECO:0000313" key="4">
    <source>
        <dbReference type="EMBL" id="ODR99962.1"/>
    </source>
</evidence>
<dbReference type="GO" id="GO:0016757">
    <property type="term" value="F:glycosyltransferase activity"/>
    <property type="evidence" value="ECO:0007669"/>
    <property type="project" value="UniProtKB-KW"/>
</dbReference>
<organism evidence="4 5">
    <name type="scientific">Methyloceanibacter methanicus</name>
    <dbReference type="NCBI Taxonomy" id="1774968"/>
    <lineage>
        <taxon>Bacteria</taxon>
        <taxon>Pseudomonadati</taxon>
        <taxon>Pseudomonadota</taxon>
        <taxon>Alphaproteobacteria</taxon>
        <taxon>Hyphomicrobiales</taxon>
        <taxon>Hyphomicrobiaceae</taxon>
        <taxon>Methyloceanibacter</taxon>
    </lineage>
</organism>
<comment type="caution">
    <text evidence="4">The sequence shown here is derived from an EMBL/GenBank/DDBJ whole genome shotgun (WGS) entry which is preliminary data.</text>
</comment>
<keyword evidence="5" id="KW-1185">Reference proteome</keyword>
<dbReference type="Gene3D" id="3.40.50.2000">
    <property type="entry name" value="Glycogen Phosphorylase B"/>
    <property type="match status" value="2"/>
</dbReference>
<evidence type="ECO:0000259" key="3">
    <source>
        <dbReference type="Pfam" id="PF00534"/>
    </source>
</evidence>
<evidence type="ECO:0000256" key="1">
    <source>
        <dbReference type="ARBA" id="ARBA00022676"/>
    </source>
</evidence>
<dbReference type="STRING" id="1774968.AUC68_02315"/>
<dbReference type="SUPFAM" id="SSF53756">
    <property type="entry name" value="UDP-Glycosyltransferase/glycogen phosphorylase"/>
    <property type="match status" value="1"/>
</dbReference>
<dbReference type="EMBL" id="LPWG01000010">
    <property type="protein sequence ID" value="ODR99962.1"/>
    <property type="molecule type" value="Genomic_DNA"/>
</dbReference>
<keyword evidence="2" id="KW-0808">Transferase</keyword>
<keyword evidence="1" id="KW-0328">Glycosyltransferase</keyword>
<name>A0A1E3W2D1_9HYPH</name>
<evidence type="ECO:0000256" key="2">
    <source>
        <dbReference type="ARBA" id="ARBA00022679"/>
    </source>
</evidence>
<accession>A0A1E3W2D1</accession>
<proteinExistence type="predicted"/>
<reference evidence="4 5" key="1">
    <citation type="journal article" date="2016" name="Environ. Microbiol.">
        <title>New Methyloceanibacter diversity from North Sea sediments includes methanotroph containing solely the soluble methane monooxygenase.</title>
        <authorList>
            <person name="Vekeman B."/>
            <person name="Kerckhof F.M."/>
            <person name="Cremers G."/>
            <person name="de Vos P."/>
            <person name="Vandamme P."/>
            <person name="Boon N."/>
            <person name="Op den Camp H.J."/>
            <person name="Heylen K."/>
        </authorList>
    </citation>
    <scope>NUCLEOTIDE SEQUENCE [LARGE SCALE GENOMIC DNA]</scope>
    <source>
        <strain evidence="4 5">R-67174</strain>
    </source>
</reference>
<dbReference type="Pfam" id="PF00534">
    <property type="entry name" value="Glycos_transf_1"/>
    <property type="match status" value="1"/>
</dbReference>
<gene>
    <name evidence="4" type="ORF">AUC68_02315</name>
</gene>
<sequence>MNVVILGRSRVSAMVPFFIRYLKEALPDVVFSAQDHLNAAVLIAAIVSGSKAKISASSRTYPLYEYPAGPLTKSWWLYKLMRTVARRANALTCVSEGVAAQYRSMSGDQRYVCVHNIVSTPSQRERVAEKLSHPWFTDGSVPTLVAAGRLLDVKGFDILIRSVALLRERRPVRLVLLGEGPERPRLEALIEDLNLRHYVRLEGEVENPLAYFGRADVFVLSSHFEGMPNVLIEAMMAGCTPVATDCNSGPSEVIADGETGYLVPVNDHKALAAGIERALASPIDSNDLVRAVRPFEEDVVIDQHFSLLGLQ</sequence>
<dbReference type="AlphaFoldDB" id="A0A1E3W2D1"/>
<dbReference type="InterPro" id="IPR001296">
    <property type="entry name" value="Glyco_trans_1"/>
</dbReference>
<dbReference type="CDD" id="cd03811">
    <property type="entry name" value="GT4_GT28_WabH-like"/>
    <property type="match status" value="1"/>
</dbReference>
<feature type="domain" description="Glycosyl transferase family 1" evidence="3">
    <location>
        <begin position="139"/>
        <end position="291"/>
    </location>
</feature>
<dbReference type="Proteomes" id="UP000094501">
    <property type="component" value="Unassembled WGS sequence"/>
</dbReference>
<dbReference type="PANTHER" id="PTHR12526:SF510">
    <property type="entry name" value="D-INOSITOL 3-PHOSPHATE GLYCOSYLTRANSFERASE"/>
    <property type="match status" value="1"/>
</dbReference>